<gene>
    <name evidence="1" type="ORF">TVY486_1006650</name>
</gene>
<dbReference type="AlphaFoldDB" id="G0U6W1"/>
<proteinExistence type="predicted"/>
<protein>
    <submittedName>
        <fullName evidence="1">Uncharacterized protein</fullName>
    </submittedName>
</protein>
<evidence type="ECO:0000313" key="1">
    <source>
        <dbReference type="EMBL" id="CCC51617.1"/>
    </source>
</evidence>
<sequence length="87" mass="9697">MAREWQSGGIRQRMKRKWIADSEQHNCLTTHCTRMTTDLLPCHALPLPLPFLPSLLPSFPPSLSLSLTRGAAGAVITTQFYPHPAVM</sequence>
<accession>G0U6W1</accession>
<reference evidence="1" key="1">
    <citation type="journal article" date="2012" name="Proc. Natl. Acad. Sci. U.S.A.">
        <title>Antigenic diversity is generated by distinct evolutionary mechanisms in African trypanosome species.</title>
        <authorList>
            <person name="Jackson A.P."/>
            <person name="Berry A."/>
            <person name="Aslett M."/>
            <person name="Allison H.C."/>
            <person name="Burton P."/>
            <person name="Vavrova-Anderson J."/>
            <person name="Brown R."/>
            <person name="Browne H."/>
            <person name="Corton N."/>
            <person name="Hauser H."/>
            <person name="Gamble J."/>
            <person name="Gilderthorp R."/>
            <person name="Marcello L."/>
            <person name="McQuillan J."/>
            <person name="Otto T.D."/>
            <person name="Quail M.A."/>
            <person name="Sanders M.J."/>
            <person name="van Tonder A."/>
            <person name="Ginger M.L."/>
            <person name="Field M.C."/>
            <person name="Barry J.D."/>
            <person name="Hertz-Fowler C."/>
            <person name="Berriman M."/>
        </authorList>
    </citation>
    <scope>NUCLEOTIDE SEQUENCE</scope>
    <source>
        <strain evidence="1">Y486</strain>
    </source>
</reference>
<organism evidence="1">
    <name type="scientific">Trypanosoma vivax (strain Y486)</name>
    <dbReference type="NCBI Taxonomy" id="1055687"/>
    <lineage>
        <taxon>Eukaryota</taxon>
        <taxon>Discoba</taxon>
        <taxon>Euglenozoa</taxon>
        <taxon>Kinetoplastea</taxon>
        <taxon>Metakinetoplastina</taxon>
        <taxon>Trypanosomatida</taxon>
        <taxon>Trypanosomatidae</taxon>
        <taxon>Trypanosoma</taxon>
        <taxon>Duttonella</taxon>
    </lineage>
</organism>
<name>G0U6W1_TRYVY</name>
<dbReference type="EMBL" id="HE573026">
    <property type="protein sequence ID" value="CCC51617.1"/>
    <property type="molecule type" value="Genomic_DNA"/>
</dbReference>
<dbReference type="VEuPathDB" id="TriTrypDB:TvY486_1006650"/>